<feature type="transmembrane region" description="Helical" evidence="23">
    <location>
        <begin position="163"/>
        <end position="183"/>
    </location>
</feature>
<dbReference type="CDD" id="cd03467">
    <property type="entry name" value="Rieske"/>
    <property type="match status" value="1"/>
</dbReference>
<keyword evidence="15" id="KW-0411">Iron-sulfur</keyword>
<comment type="subcellular location">
    <subcellularLocation>
        <location evidence="2">Cell membrane</location>
        <topology evidence="2">Multi-pass membrane protein</topology>
    </subcellularLocation>
</comment>
<evidence type="ECO:0000256" key="5">
    <source>
        <dbReference type="ARBA" id="ARBA00022448"/>
    </source>
</evidence>
<keyword evidence="5" id="KW-0813">Transport</keyword>
<proteinExistence type="inferred from homology"/>
<keyword evidence="16 23" id="KW-0472">Membrane</keyword>
<keyword evidence="9" id="KW-0001">2Fe-2S</keyword>
<dbReference type="KEGG" id="ssub:CP968_23950"/>
<feature type="region of interest" description="Disordered" evidence="22">
    <location>
        <begin position="1"/>
        <end position="20"/>
    </location>
</feature>
<dbReference type="Proteomes" id="UP000634660">
    <property type="component" value="Unassembled WGS sequence"/>
</dbReference>
<evidence type="ECO:0000259" key="24">
    <source>
        <dbReference type="PROSITE" id="PS51296"/>
    </source>
</evidence>
<dbReference type="EMBL" id="BMVX01000009">
    <property type="protein sequence ID" value="GGZ66870.1"/>
    <property type="molecule type" value="Genomic_DNA"/>
</dbReference>
<dbReference type="SUPFAM" id="SSF50022">
    <property type="entry name" value="ISP domain"/>
    <property type="match status" value="1"/>
</dbReference>
<dbReference type="Gene3D" id="2.102.10.10">
    <property type="entry name" value="Rieske [2Fe-2S] iron-sulphur domain"/>
    <property type="match status" value="1"/>
</dbReference>
<evidence type="ECO:0000256" key="12">
    <source>
        <dbReference type="ARBA" id="ARBA00022989"/>
    </source>
</evidence>
<reference evidence="26 27" key="2">
    <citation type="submission" date="2017-09" db="EMBL/GenBank/DDBJ databases">
        <authorList>
            <person name="Lee N."/>
            <person name="Cho B.-K."/>
        </authorList>
    </citation>
    <scope>NUCLEOTIDE SEQUENCE [LARGE SCALE GENOMIC DNA]</scope>
    <source>
        <strain evidence="26 27">ATCC 27467</strain>
    </source>
</reference>
<dbReference type="PROSITE" id="PS51296">
    <property type="entry name" value="RIESKE"/>
    <property type="match status" value="1"/>
</dbReference>
<evidence type="ECO:0000256" key="23">
    <source>
        <dbReference type="SAM" id="Phobius"/>
    </source>
</evidence>
<keyword evidence="11" id="KW-0249">Electron transport</keyword>
<organism evidence="26 27">
    <name type="scientific">Streptomyces subrutilus</name>
    <dbReference type="NCBI Taxonomy" id="36818"/>
    <lineage>
        <taxon>Bacteria</taxon>
        <taxon>Bacillati</taxon>
        <taxon>Actinomycetota</taxon>
        <taxon>Actinomycetes</taxon>
        <taxon>Kitasatosporales</taxon>
        <taxon>Streptomycetaceae</taxon>
        <taxon>Streptomyces</taxon>
    </lineage>
</organism>
<keyword evidence="10" id="KW-0479">Metal-binding</keyword>
<dbReference type="InterPro" id="IPR045603">
    <property type="entry name" value="QcrA_N"/>
</dbReference>
<feature type="domain" description="Rieske" evidence="24">
    <location>
        <begin position="240"/>
        <end position="335"/>
    </location>
</feature>
<sequence>MSSQDIPEEKHLPSEQGDAHHGAVAVADDPFADPGLPVHRPRIQDIDERAAKRSERTVAMLFTLSMLATIGFIASYVIFPVDKIVYIFPIGKVSALNFALGMTLATALFCIGAGAVHWARTLMSDVEVAAERHEIAAPPEVKAQVLQDFADGARESGIGRRPLIRNTMLGALAMLPLSAVVIMRDLGPLPEDKLRKTLWAKGKLLINDNTNEPLRPEDVIVGSLTFVRPEGLEEGQHDFQTQIAKAALMIVRLQPADIKDKQELEWSHEGIVAYSKICTHVGCPISLYEQQTHHVLCPCHQSTFDLSDGARVIFGPAGHALPQLRIGVNDEGFLEALGDFEEPVGPAFWERG</sequence>
<evidence type="ECO:0000256" key="20">
    <source>
        <dbReference type="ARBA" id="ARBA00063033"/>
    </source>
</evidence>
<dbReference type="InterPro" id="IPR036922">
    <property type="entry name" value="Rieske_2Fe-2S_sf"/>
</dbReference>
<dbReference type="InterPro" id="IPR017941">
    <property type="entry name" value="Rieske_2Fe-2S"/>
</dbReference>
<keyword evidence="14" id="KW-0408">Iron</keyword>
<keyword evidence="8 23" id="KW-0812">Transmembrane</keyword>
<evidence type="ECO:0000256" key="10">
    <source>
        <dbReference type="ARBA" id="ARBA00022723"/>
    </source>
</evidence>
<evidence type="ECO:0000256" key="21">
    <source>
        <dbReference type="ARBA" id="ARBA00079707"/>
    </source>
</evidence>
<dbReference type="EMBL" id="CP023701">
    <property type="protein sequence ID" value="QEU80932.1"/>
    <property type="molecule type" value="Genomic_DNA"/>
</dbReference>
<evidence type="ECO:0000256" key="7">
    <source>
        <dbReference type="ARBA" id="ARBA00022660"/>
    </source>
</evidence>
<evidence type="ECO:0000256" key="4">
    <source>
        <dbReference type="ARBA" id="ARBA00015816"/>
    </source>
</evidence>
<dbReference type="InterPro" id="IPR014349">
    <property type="entry name" value="Rieske_Fe-S_prot"/>
</dbReference>
<gene>
    <name evidence="25" type="primary">qcrA</name>
    <name evidence="26" type="ORF">CP968_23950</name>
    <name evidence="25" type="ORF">GCM10010371_28650</name>
</gene>
<evidence type="ECO:0000313" key="27">
    <source>
        <dbReference type="Proteomes" id="UP000326831"/>
    </source>
</evidence>
<keyword evidence="27" id="KW-1185">Reference proteome</keyword>
<dbReference type="GO" id="GO:0016705">
    <property type="term" value="F:oxidoreductase activity, acting on paired donors, with incorporation or reduction of molecular oxygen"/>
    <property type="evidence" value="ECO:0007669"/>
    <property type="project" value="UniProtKB-ARBA"/>
</dbReference>
<evidence type="ECO:0000256" key="13">
    <source>
        <dbReference type="ARBA" id="ARBA00023002"/>
    </source>
</evidence>
<keyword evidence="7" id="KW-0679">Respiratory chain</keyword>
<feature type="compositionally biased region" description="Basic and acidic residues" evidence="22">
    <location>
        <begin position="7"/>
        <end position="20"/>
    </location>
</feature>
<dbReference type="Pfam" id="PF19297">
    <property type="entry name" value="QcrA_N"/>
    <property type="match status" value="1"/>
</dbReference>
<keyword evidence="6" id="KW-1003">Cell membrane</keyword>
<dbReference type="GO" id="GO:0046872">
    <property type="term" value="F:metal ion binding"/>
    <property type="evidence" value="ECO:0007669"/>
    <property type="project" value="UniProtKB-KW"/>
</dbReference>
<accession>A0A5P2UNS8</accession>
<evidence type="ECO:0000256" key="22">
    <source>
        <dbReference type="SAM" id="MobiDB-lite"/>
    </source>
</evidence>
<feature type="transmembrane region" description="Helical" evidence="23">
    <location>
        <begin position="98"/>
        <end position="119"/>
    </location>
</feature>
<feature type="transmembrane region" description="Helical" evidence="23">
    <location>
        <begin position="58"/>
        <end position="78"/>
    </location>
</feature>
<keyword evidence="13" id="KW-0560">Oxidoreductase</keyword>
<evidence type="ECO:0000256" key="11">
    <source>
        <dbReference type="ARBA" id="ARBA00022982"/>
    </source>
</evidence>
<evidence type="ECO:0000256" key="3">
    <source>
        <dbReference type="ARBA" id="ARBA00010651"/>
    </source>
</evidence>
<protein>
    <recommendedName>
        <fullName evidence="4">Cytochrome bc1 complex Rieske iron-sulfur subunit</fullName>
    </recommendedName>
    <alternativeName>
        <fullName evidence="18">Cytochrome bc1 reductase complex subunit QcrA</fullName>
    </alternativeName>
    <alternativeName>
        <fullName evidence="19">Rieske iron-sulfur protein</fullName>
    </alternativeName>
    <alternativeName>
        <fullName evidence="21">Ubiquinol--cytochrome c reductase iron-sulfur subunit</fullName>
    </alternativeName>
</protein>
<evidence type="ECO:0000256" key="8">
    <source>
        <dbReference type="ARBA" id="ARBA00022692"/>
    </source>
</evidence>
<evidence type="ECO:0000256" key="15">
    <source>
        <dbReference type="ARBA" id="ARBA00023014"/>
    </source>
</evidence>
<keyword evidence="17" id="KW-1015">Disulfide bond</keyword>
<dbReference type="PANTHER" id="PTHR10134">
    <property type="entry name" value="CYTOCHROME B-C1 COMPLEX SUBUNIT RIESKE, MITOCHONDRIAL"/>
    <property type="match status" value="1"/>
</dbReference>
<dbReference type="Pfam" id="PF00355">
    <property type="entry name" value="Rieske"/>
    <property type="match status" value="1"/>
</dbReference>
<comment type="function">
    <text evidence="1">Iron-sulfur subunit of the cytochrome bc1 complex, an essential component of the respiratory electron transport chain required for ATP synthesis. The bc1 complex catalyzes the oxidation of menaquinol and the reduction of cytochrome c in the respiratory chain. The bc1 complex operates through a Q-cycle mechanism that couples electron transfer to generation of the proton gradient that drives ATP synthesis.</text>
</comment>
<evidence type="ECO:0000256" key="18">
    <source>
        <dbReference type="ARBA" id="ARBA00029586"/>
    </source>
</evidence>
<evidence type="ECO:0000313" key="26">
    <source>
        <dbReference type="EMBL" id="QEU80932.1"/>
    </source>
</evidence>
<comment type="similarity">
    <text evidence="3">Belongs to the Rieske iron-sulfur protein family.</text>
</comment>
<reference evidence="25" key="3">
    <citation type="submission" date="2020-09" db="EMBL/GenBank/DDBJ databases">
        <authorList>
            <person name="Sun Q."/>
            <person name="Ohkuma M."/>
        </authorList>
    </citation>
    <scope>NUCLEOTIDE SEQUENCE</scope>
    <source>
        <strain evidence="25">JCM 4834</strain>
    </source>
</reference>
<dbReference type="GO" id="GO:0004497">
    <property type="term" value="F:monooxygenase activity"/>
    <property type="evidence" value="ECO:0007669"/>
    <property type="project" value="UniProtKB-ARBA"/>
</dbReference>
<evidence type="ECO:0000256" key="2">
    <source>
        <dbReference type="ARBA" id="ARBA00004651"/>
    </source>
</evidence>
<name>A0A5P2UNS8_9ACTN</name>
<dbReference type="GO" id="GO:0005886">
    <property type="term" value="C:plasma membrane"/>
    <property type="evidence" value="ECO:0007669"/>
    <property type="project" value="UniProtKB-SubCell"/>
</dbReference>
<evidence type="ECO:0000256" key="9">
    <source>
        <dbReference type="ARBA" id="ARBA00022714"/>
    </source>
</evidence>
<evidence type="ECO:0000256" key="14">
    <source>
        <dbReference type="ARBA" id="ARBA00023004"/>
    </source>
</evidence>
<evidence type="ECO:0000256" key="6">
    <source>
        <dbReference type="ARBA" id="ARBA00022475"/>
    </source>
</evidence>
<keyword evidence="12 23" id="KW-1133">Transmembrane helix</keyword>
<dbReference type="AlphaFoldDB" id="A0A5P2UNS8"/>
<dbReference type="RefSeq" id="WP_150519944.1">
    <property type="nucleotide sequence ID" value="NZ_BMVX01000009.1"/>
</dbReference>
<evidence type="ECO:0000256" key="1">
    <source>
        <dbReference type="ARBA" id="ARBA00002494"/>
    </source>
</evidence>
<dbReference type="GO" id="GO:0051537">
    <property type="term" value="F:2 iron, 2 sulfur cluster binding"/>
    <property type="evidence" value="ECO:0007669"/>
    <property type="project" value="UniProtKB-KW"/>
</dbReference>
<evidence type="ECO:0000256" key="19">
    <source>
        <dbReference type="ARBA" id="ARBA00032409"/>
    </source>
</evidence>
<dbReference type="Proteomes" id="UP000326831">
    <property type="component" value="Chromosome"/>
</dbReference>
<evidence type="ECO:0000256" key="16">
    <source>
        <dbReference type="ARBA" id="ARBA00023136"/>
    </source>
</evidence>
<comment type="subunit">
    <text evidence="20">The cytochrome bc1 complex is composed of a cytochrome b (QcrB), the Rieske iron-sulfur protein (QcrA) and a diheme cytochrome c (QcrC) subunit.</text>
</comment>
<evidence type="ECO:0000256" key="17">
    <source>
        <dbReference type="ARBA" id="ARBA00023157"/>
    </source>
</evidence>
<dbReference type="FunFam" id="2.102.10.10:FF:000010">
    <property type="entry name" value="Ubiquinol-cytochrome c reductase iron-sulfur subunit"/>
    <property type="match status" value="1"/>
</dbReference>
<reference evidence="25" key="1">
    <citation type="journal article" date="2014" name="Int. J. Syst. Evol. Microbiol.">
        <title>Complete genome sequence of Corynebacterium casei LMG S-19264T (=DSM 44701T), isolated from a smear-ripened cheese.</title>
        <authorList>
            <consortium name="US DOE Joint Genome Institute (JGI-PGF)"/>
            <person name="Walter F."/>
            <person name="Albersmeier A."/>
            <person name="Kalinowski J."/>
            <person name="Ruckert C."/>
        </authorList>
    </citation>
    <scope>NUCLEOTIDE SEQUENCE</scope>
    <source>
        <strain evidence="25">JCM 4834</strain>
    </source>
</reference>
<dbReference type="OrthoDB" id="9802613at2"/>
<evidence type="ECO:0000313" key="25">
    <source>
        <dbReference type="EMBL" id="GGZ66870.1"/>
    </source>
</evidence>